<dbReference type="AlphaFoldDB" id="A0A1T4VD09"/>
<dbReference type="Proteomes" id="UP000242432">
    <property type="component" value="Unassembled WGS sequence"/>
</dbReference>
<evidence type="ECO:0000256" key="3">
    <source>
        <dbReference type="ARBA" id="ARBA00025265"/>
    </source>
</evidence>
<keyword evidence="4 5" id="KW-0132">Cell division</keyword>
<name>A0A1T4VD09_9GAMM</name>
<organism evidence="5 6">
    <name type="scientific">Succinivibrio dextrinosolvens DSM 3072</name>
    <dbReference type="NCBI Taxonomy" id="1123324"/>
    <lineage>
        <taxon>Bacteria</taxon>
        <taxon>Pseudomonadati</taxon>
        <taxon>Pseudomonadota</taxon>
        <taxon>Gammaproteobacteria</taxon>
        <taxon>Aeromonadales</taxon>
        <taxon>Succinivibrionaceae</taxon>
        <taxon>Succinivibrio</taxon>
    </lineage>
</organism>
<comment type="similarity">
    <text evidence="1 4">Belongs to the MinE family.</text>
</comment>
<evidence type="ECO:0000256" key="4">
    <source>
        <dbReference type="HAMAP-Rule" id="MF_00262"/>
    </source>
</evidence>
<evidence type="ECO:0000313" key="6">
    <source>
        <dbReference type="Proteomes" id="UP000242432"/>
    </source>
</evidence>
<dbReference type="InterPro" id="IPR005527">
    <property type="entry name" value="MinE"/>
</dbReference>
<dbReference type="InterPro" id="IPR036707">
    <property type="entry name" value="MinE_sf"/>
</dbReference>
<dbReference type="HAMAP" id="MF_00262">
    <property type="entry name" value="MinE"/>
    <property type="match status" value="1"/>
</dbReference>
<protein>
    <recommendedName>
        <fullName evidence="2 4">Cell division topological specificity factor</fullName>
    </recommendedName>
</protein>
<dbReference type="RefSeq" id="WP_031491435.1">
    <property type="nucleotide sequence ID" value="NZ_FUXX01000020.1"/>
</dbReference>
<proteinExistence type="inferred from homology"/>
<dbReference type="GO" id="GO:0051301">
    <property type="term" value="P:cell division"/>
    <property type="evidence" value="ECO:0007669"/>
    <property type="project" value="UniProtKB-KW"/>
</dbReference>
<dbReference type="GO" id="GO:0032955">
    <property type="term" value="P:regulation of division septum assembly"/>
    <property type="evidence" value="ECO:0007669"/>
    <property type="project" value="InterPro"/>
</dbReference>
<dbReference type="Pfam" id="PF03776">
    <property type="entry name" value="MinE"/>
    <property type="match status" value="1"/>
</dbReference>
<dbReference type="NCBIfam" id="TIGR01215">
    <property type="entry name" value="minE"/>
    <property type="match status" value="1"/>
</dbReference>
<sequence length="89" mass="10114">MSLLKAISDAIFGDKNESSAESAKQRLSVVLISDRAGRDTPDYMPKLRQEIFEVLKKYIKIDSEQDVEFNIANKDNTSIMEMSVSLKRD</sequence>
<evidence type="ECO:0000313" key="5">
    <source>
        <dbReference type="EMBL" id="SKA62869.1"/>
    </source>
</evidence>
<accession>A0A1T4VD09</accession>
<gene>
    <name evidence="4" type="primary">minE</name>
    <name evidence="5" type="ORF">SAMN02745213_01320</name>
</gene>
<dbReference type="NCBIfam" id="NF001422">
    <property type="entry name" value="PRK00296.1"/>
    <property type="match status" value="1"/>
</dbReference>
<dbReference type="STRING" id="83771.SAMN02910357_01047"/>
<keyword evidence="4" id="KW-0131">Cell cycle</keyword>
<comment type="function">
    <text evidence="3 4">Prevents the cell division inhibition by proteins MinC and MinD at internal division sites while permitting inhibition at polar sites. This ensures cell division at the proper site by restricting the formation of a division septum at the midpoint of the long axis of the cell.</text>
</comment>
<dbReference type="SUPFAM" id="SSF55229">
    <property type="entry name" value="Cell division protein MinE topological specificity domain"/>
    <property type="match status" value="1"/>
</dbReference>
<dbReference type="EMBL" id="FUXX01000020">
    <property type="protein sequence ID" value="SKA62869.1"/>
    <property type="molecule type" value="Genomic_DNA"/>
</dbReference>
<evidence type="ECO:0000256" key="1">
    <source>
        <dbReference type="ARBA" id="ARBA00008168"/>
    </source>
</evidence>
<evidence type="ECO:0000256" key="2">
    <source>
        <dbReference type="ARBA" id="ARBA00020112"/>
    </source>
</evidence>
<keyword evidence="6" id="KW-1185">Reference proteome</keyword>
<dbReference type="Gene3D" id="3.30.1070.10">
    <property type="entry name" value="Cell division topological specificity factor MinE"/>
    <property type="match status" value="1"/>
</dbReference>
<reference evidence="6" key="1">
    <citation type="submission" date="2017-02" db="EMBL/GenBank/DDBJ databases">
        <authorList>
            <person name="Varghese N."/>
            <person name="Submissions S."/>
        </authorList>
    </citation>
    <scope>NUCLEOTIDE SEQUENCE [LARGE SCALE GENOMIC DNA]</scope>
    <source>
        <strain evidence="6">DSM 3072</strain>
    </source>
</reference>